<evidence type="ECO:0000313" key="2">
    <source>
        <dbReference type="Proteomes" id="UP000582643"/>
    </source>
</evidence>
<accession>A0A7W7TY81</accession>
<sequence length="86" mass="9628">MSPIRREWRGFLADTILISPTRYAHLPGACTHLEDEYIKAPRWGWIPDPPSGLWDRLSVTHPATATEGNTARQAVQRCTPCQTAVS</sequence>
<dbReference type="Proteomes" id="UP000582643">
    <property type="component" value="Unassembled WGS sequence"/>
</dbReference>
<reference evidence="1 2" key="1">
    <citation type="submission" date="2020-08" db="EMBL/GenBank/DDBJ databases">
        <title>Genomic Encyclopedia of Type Strains, Phase III (KMG-III): the genomes of soil and plant-associated and newly described type strains.</title>
        <authorList>
            <person name="Whitman W."/>
        </authorList>
    </citation>
    <scope>NUCLEOTIDE SEQUENCE [LARGE SCALE GENOMIC DNA]</scope>
    <source>
        <strain evidence="1 2">SFB5A</strain>
    </source>
</reference>
<evidence type="ECO:0000313" key="1">
    <source>
        <dbReference type="EMBL" id="MBB4981546.1"/>
    </source>
</evidence>
<name>A0A7W7TY81_9ACTN</name>
<dbReference type="EMBL" id="JACHJY010000003">
    <property type="protein sequence ID" value="MBB4981546.1"/>
    <property type="molecule type" value="Genomic_DNA"/>
</dbReference>
<organism evidence="1 2">
    <name type="scientific">Streptomyces nymphaeiformis</name>
    <dbReference type="NCBI Taxonomy" id="2663842"/>
    <lineage>
        <taxon>Bacteria</taxon>
        <taxon>Bacillati</taxon>
        <taxon>Actinomycetota</taxon>
        <taxon>Actinomycetes</taxon>
        <taxon>Kitasatosporales</taxon>
        <taxon>Streptomycetaceae</taxon>
        <taxon>Streptomyces</taxon>
    </lineage>
</organism>
<protein>
    <submittedName>
        <fullName evidence="1">Uncharacterized protein</fullName>
    </submittedName>
</protein>
<keyword evidence="2" id="KW-1185">Reference proteome</keyword>
<gene>
    <name evidence="1" type="ORF">GGE06_002456</name>
</gene>
<dbReference type="AlphaFoldDB" id="A0A7W7TY81"/>
<comment type="caution">
    <text evidence="1">The sequence shown here is derived from an EMBL/GenBank/DDBJ whole genome shotgun (WGS) entry which is preliminary data.</text>
</comment>
<proteinExistence type="predicted"/>